<keyword evidence="1" id="KW-0812">Transmembrane</keyword>
<dbReference type="EMBL" id="CP114194">
    <property type="protein sequence ID" value="WAT89603.1"/>
    <property type="molecule type" value="Genomic_DNA"/>
</dbReference>
<reference evidence="9" key="8">
    <citation type="submission" date="2022-12" db="EMBL/GenBank/DDBJ databases">
        <title>Vibrio parahaemolyticus become highly virulent by producing novel Tc toxins.</title>
        <authorList>
            <person name="Yang F."/>
            <person name="You Y."/>
            <person name="Lai Q."/>
            <person name="Xu L."/>
            <person name="Li F."/>
        </authorList>
    </citation>
    <scope>NUCLEOTIDE SEQUENCE</scope>
    <source>
        <strain evidence="9">Vp-HL-202005</strain>
    </source>
</reference>
<dbReference type="EMBL" id="JABCLD010002139">
    <property type="protein sequence ID" value="NMU29337.1"/>
    <property type="molecule type" value="Genomic_DNA"/>
</dbReference>
<evidence type="ECO:0000313" key="14">
    <source>
        <dbReference type="Proteomes" id="UP000555836"/>
    </source>
</evidence>
<dbReference type="Proteomes" id="UP000321504">
    <property type="component" value="Unassembled WGS sequence"/>
</dbReference>
<evidence type="ECO:0000313" key="7">
    <source>
        <dbReference type="EMBL" id="QHH10296.1"/>
    </source>
</evidence>
<name>A0A072HDQ8_VIBPH</name>
<dbReference type="Proteomes" id="UP000191946">
    <property type="component" value="Unassembled WGS sequence"/>
</dbReference>
<accession>A0A072HDQ8</accession>
<dbReference type="EMBL" id="JAUHGG010000004">
    <property type="protein sequence ID" value="MDS1821805.1"/>
    <property type="molecule type" value="Genomic_DNA"/>
</dbReference>
<evidence type="ECO:0000313" key="13">
    <source>
        <dbReference type="Proteomes" id="UP000464718"/>
    </source>
</evidence>
<evidence type="ECO:0000313" key="5">
    <source>
        <dbReference type="EMBL" id="NMU29337.1"/>
    </source>
</evidence>
<dbReference type="Proteomes" id="UP000555836">
    <property type="component" value="Unassembled WGS sequence"/>
</dbReference>
<reference evidence="4" key="9">
    <citation type="submission" date="2023-06" db="EMBL/GenBank/DDBJ databases">
        <title>Genomic Diversity of Vibrio spp. and Metagenomic Analysis of Pathogens in Florida Gulf Coastal Waters Following Hurricane Ian.</title>
        <authorList>
            <person name="Brumfield K.D."/>
        </authorList>
    </citation>
    <scope>NUCLEOTIDE SEQUENCE</scope>
    <source>
        <strain evidence="4">WBS2B-138</strain>
    </source>
</reference>
<reference evidence="7 13" key="4">
    <citation type="submission" date="2018-12" db="EMBL/GenBank/DDBJ databases">
        <title>Genomic insights into the evolutionary origins and pathogenicity of five Vibrio parahaemolyticus strains isolated from the shrimp with acute hepatopancreatic necrosis disease (AHPND).</title>
        <authorList>
            <person name="Yang Q."/>
            <person name="Dong X."/>
            <person name="Xie G."/>
            <person name="Fu S."/>
            <person name="Zou P."/>
            <person name="Sun J."/>
            <person name="Wang Y."/>
            <person name="Huang J."/>
        </authorList>
    </citation>
    <scope>NUCLEOTIDE SEQUENCE [LARGE SCALE GENOMIC DNA]</scope>
    <source>
        <strain evidence="7 13">20160303005-1</strain>
    </source>
</reference>
<evidence type="ECO:0000313" key="8">
    <source>
        <dbReference type="EMBL" id="TXN16963.1"/>
    </source>
</evidence>
<reference evidence="3 10" key="1">
    <citation type="submission" date="2015-07" db="EMBL/GenBank/DDBJ databases">
        <title>Foodborne Vibrio parahaemolyticus Isolates.</title>
        <authorList>
            <person name="Ronholm J."/>
            <person name="Petronella N."/>
            <person name="Kenwell R."/>
            <person name="Banerjee S."/>
        </authorList>
    </citation>
    <scope>NUCLEOTIDE SEQUENCE [LARGE SCALE GENOMIC DNA]</scope>
    <source>
        <strain evidence="3 10">HS-06-05</strain>
    </source>
</reference>
<keyword evidence="1" id="KW-1133">Transmembrane helix</keyword>
<dbReference type="AlphaFoldDB" id="A0A072HDQ8"/>
<evidence type="ECO:0000313" key="4">
    <source>
        <dbReference type="EMBL" id="MDS1821805.1"/>
    </source>
</evidence>
<dbReference type="Proteomes" id="UP001253193">
    <property type="component" value="Unassembled WGS sequence"/>
</dbReference>
<keyword evidence="11" id="KW-1185">Reference proteome</keyword>
<reference evidence="5 14" key="7">
    <citation type="submission" date="2020-04" db="EMBL/GenBank/DDBJ databases">
        <title>Whole-genome sequencing of Vibrio spp. from China reveals different genetic environments of blaCTX-M-14 among diverse lineages.</title>
        <authorList>
            <person name="Zheng Z."/>
            <person name="Ye L."/>
            <person name="Chen S."/>
        </authorList>
    </citation>
    <scope>NUCLEOTIDE SEQUENCE [LARGE SCALE GENOMIC DNA]</scope>
    <source>
        <strain evidence="5 14">Vb0574</strain>
    </source>
</reference>
<gene>
    <name evidence="3" type="ORF">ACX05_20590</name>
    <name evidence="6" type="ORF">AKG60_22785</name>
    <name evidence="7" type="ORF">EHC69_13445</name>
    <name evidence="8" type="ORF">FVP01_13535</name>
    <name evidence="5" type="ORF">HKB21_27410</name>
    <name evidence="2" type="ORF">I7278_02800</name>
    <name evidence="9" type="ORF">O1Q84_13330</name>
    <name evidence="4" type="ORF">QX249_14200</name>
</gene>
<reference evidence="8 12" key="5">
    <citation type="submission" date="2019-08" db="EMBL/GenBank/DDBJ databases">
        <title>Emerging of two pre-pandemic pathogenic O4:KUT lineages of Vibrio parahaemolyticus in coastal eastern China.</title>
        <authorList>
            <person name="Yu H."/>
        </authorList>
    </citation>
    <scope>NUCLEOTIDE SEQUENCE [LARGE SCALE GENOMIC DNA]</scope>
    <source>
        <strain evidence="8 12">HZ17-383</strain>
    </source>
</reference>
<dbReference type="EMBL" id="LHQV01000022">
    <property type="protein sequence ID" value="OQJ96870.1"/>
    <property type="molecule type" value="Genomic_DNA"/>
</dbReference>
<evidence type="ECO:0000313" key="12">
    <source>
        <dbReference type="Proteomes" id="UP000321504"/>
    </source>
</evidence>
<dbReference type="Proteomes" id="UP000037697">
    <property type="component" value="Unassembled WGS sequence"/>
</dbReference>
<evidence type="ECO:0000313" key="2">
    <source>
        <dbReference type="EMBL" id="HAS6675733.1"/>
    </source>
</evidence>
<reference evidence="2" key="6">
    <citation type="submission" date="2019-12" db="EMBL/GenBank/DDBJ databases">
        <authorList>
            <consortium name="NCBI Pathogen Detection Project"/>
        </authorList>
    </citation>
    <scope>NUCLEOTIDE SEQUENCE</scope>
    <source>
        <strain evidence="2">1930</strain>
    </source>
</reference>
<sequence>MSSVVNKNAAITAQNESNSSTKSSLRKWAERSLMLMAVLGTVIVCMLYGDLITRYINPPISKSIIYGRWVEQDVAPYSREEFVLSERGVTVNGSTIATDFEFDGDSFSYKVGSTVRHFDFVGKQHTEMKLDARAHYLPVFRLEGHAGIAVR</sequence>
<keyword evidence="1" id="KW-0472">Membrane</keyword>
<reference evidence="2" key="3">
    <citation type="journal article" date="2018" name="Genome Biol.">
        <title>SKESA: strategic k-mer extension for scrupulous assemblies.</title>
        <authorList>
            <person name="Souvorov A."/>
            <person name="Agarwala R."/>
            <person name="Lipman D.J."/>
        </authorList>
    </citation>
    <scope>NUCLEOTIDE SEQUENCE</scope>
    <source>
        <strain evidence="2">1930</strain>
    </source>
</reference>
<feature type="transmembrane region" description="Helical" evidence="1">
    <location>
        <begin position="33"/>
        <end position="52"/>
    </location>
</feature>
<dbReference type="EMBL" id="VRMQ01000002">
    <property type="protein sequence ID" value="TXN16963.1"/>
    <property type="molecule type" value="Genomic_DNA"/>
</dbReference>
<dbReference type="Proteomes" id="UP000464718">
    <property type="component" value="Chromosome i"/>
</dbReference>
<dbReference type="RefSeq" id="WP_005456510.1">
    <property type="nucleotide sequence ID" value="NZ_CABMHD010000004.1"/>
</dbReference>
<protein>
    <submittedName>
        <fullName evidence="5">DUF2850 domain-containing protein</fullName>
    </submittedName>
    <submittedName>
        <fullName evidence="3">N-acetylglutamate synthase</fullName>
    </submittedName>
</protein>
<evidence type="ECO:0000313" key="6">
    <source>
        <dbReference type="EMBL" id="OQJ96870.1"/>
    </source>
</evidence>
<organism evidence="5 14">
    <name type="scientific">Vibrio parahaemolyticus</name>
    <dbReference type="NCBI Taxonomy" id="670"/>
    <lineage>
        <taxon>Bacteria</taxon>
        <taxon>Pseudomonadati</taxon>
        <taxon>Pseudomonadota</taxon>
        <taxon>Gammaproteobacteria</taxon>
        <taxon>Vibrionales</taxon>
        <taxon>Vibrionaceae</taxon>
        <taxon>Vibrio</taxon>
    </lineage>
</organism>
<evidence type="ECO:0000313" key="3">
    <source>
        <dbReference type="EMBL" id="KOY25383.1"/>
    </source>
</evidence>
<dbReference type="Pfam" id="PF11012">
    <property type="entry name" value="DUF2850"/>
    <property type="match status" value="1"/>
</dbReference>
<evidence type="ECO:0000313" key="10">
    <source>
        <dbReference type="Proteomes" id="UP000037697"/>
    </source>
</evidence>
<dbReference type="Proteomes" id="UP001156560">
    <property type="component" value="Chromosome 1"/>
</dbReference>
<reference evidence="6 11" key="2">
    <citation type="submission" date="2015-08" db="EMBL/GenBank/DDBJ databases">
        <title>Draft Genome Sequences of Vibrio parahaemolyticus Strains.</title>
        <authorList>
            <person name="Gonzalez-Escalona N."/>
            <person name="DePaola A."/>
        </authorList>
    </citation>
    <scope>NUCLEOTIDE SEQUENCE [LARGE SCALE GENOMIC DNA]</scope>
    <source>
        <strain evidence="6 11">CFSAN001621</strain>
    </source>
</reference>
<dbReference type="EMBL" id="DACQKT010000001">
    <property type="protein sequence ID" value="HAS6675733.1"/>
    <property type="molecule type" value="Genomic_DNA"/>
</dbReference>
<evidence type="ECO:0000313" key="9">
    <source>
        <dbReference type="EMBL" id="WAT89603.1"/>
    </source>
</evidence>
<evidence type="ECO:0000256" key="1">
    <source>
        <dbReference type="SAM" id="Phobius"/>
    </source>
</evidence>
<dbReference type="EMBL" id="LIRS01000116">
    <property type="protein sequence ID" value="KOY25383.1"/>
    <property type="molecule type" value="Genomic_DNA"/>
</dbReference>
<evidence type="ECO:0000313" key="11">
    <source>
        <dbReference type="Proteomes" id="UP000191946"/>
    </source>
</evidence>
<proteinExistence type="predicted"/>
<dbReference type="Proteomes" id="UP000856022">
    <property type="component" value="Unassembled WGS sequence"/>
</dbReference>
<dbReference type="InterPro" id="IPR021271">
    <property type="entry name" value="DUF2850"/>
</dbReference>
<dbReference type="EMBL" id="CP034298">
    <property type="protein sequence ID" value="QHH10296.1"/>
    <property type="molecule type" value="Genomic_DNA"/>
</dbReference>